<reference evidence="1" key="1">
    <citation type="submission" date="2019-07" db="EMBL/GenBank/DDBJ databases">
        <authorList>
            <person name="Dittberner H."/>
        </authorList>
    </citation>
    <scope>NUCLEOTIDE SEQUENCE [LARGE SCALE GENOMIC DNA]</scope>
</reference>
<dbReference type="EMBL" id="CABITT030000004">
    <property type="protein sequence ID" value="VVB01573.1"/>
    <property type="molecule type" value="Genomic_DNA"/>
</dbReference>
<evidence type="ECO:0000313" key="1">
    <source>
        <dbReference type="EMBL" id="VVB01573.1"/>
    </source>
</evidence>
<keyword evidence="2" id="KW-1185">Reference proteome</keyword>
<accession>A0A565BL53</accession>
<comment type="caution">
    <text evidence="1">The sequence shown here is derived from an EMBL/GenBank/DDBJ whole genome shotgun (WGS) entry which is preliminary data.</text>
</comment>
<dbReference type="AlphaFoldDB" id="A0A565BL53"/>
<gene>
    <name evidence="1" type="ORF">ANE_LOCUS12017</name>
</gene>
<evidence type="ECO:0000313" key="2">
    <source>
        <dbReference type="Proteomes" id="UP000489600"/>
    </source>
</evidence>
<protein>
    <submittedName>
        <fullName evidence="1">Uncharacterized protein</fullName>
    </submittedName>
</protein>
<name>A0A565BL53_9BRAS</name>
<dbReference type="Proteomes" id="UP000489600">
    <property type="component" value="Unassembled WGS sequence"/>
</dbReference>
<organism evidence="1 2">
    <name type="scientific">Arabis nemorensis</name>
    <dbReference type="NCBI Taxonomy" id="586526"/>
    <lineage>
        <taxon>Eukaryota</taxon>
        <taxon>Viridiplantae</taxon>
        <taxon>Streptophyta</taxon>
        <taxon>Embryophyta</taxon>
        <taxon>Tracheophyta</taxon>
        <taxon>Spermatophyta</taxon>
        <taxon>Magnoliopsida</taxon>
        <taxon>eudicotyledons</taxon>
        <taxon>Gunneridae</taxon>
        <taxon>Pentapetalae</taxon>
        <taxon>rosids</taxon>
        <taxon>malvids</taxon>
        <taxon>Brassicales</taxon>
        <taxon>Brassicaceae</taxon>
        <taxon>Arabideae</taxon>
        <taxon>Arabis</taxon>
    </lineage>
</organism>
<sequence length="99" mass="11265">MVLGYETDAQRDLSSVREARVESKAFEKQWRDKEVKGFAERENAAKEISDLKSSVGTLEKSYKEARDEVVQLNHSITKRDSLIAQQQRVIDAATDAYDS</sequence>
<proteinExistence type="predicted"/>